<evidence type="ECO:0000313" key="3">
    <source>
        <dbReference type="EMBL" id="ELR66243.1"/>
    </source>
</evidence>
<evidence type="ECO:0000259" key="2">
    <source>
        <dbReference type="Pfam" id="PF00892"/>
    </source>
</evidence>
<feature type="transmembrane region" description="Helical" evidence="1">
    <location>
        <begin position="254"/>
        <end position="272"/>
    </location>
</feature>
<dbReference type="RefSeq" id="WP_007464580.1">
    <property type="nucleotide sequence ID" value="NZ_AMZO01000009.1"/>
</dbReference>
<dbReference type="Proteomes" id="UP000011134">
    <property type="component" value="Unassembled WGS sequence"/>
</dbReference>
<keyword evidence="1" id="KW-0472">Membrane</keyword>
<gene>
    <name evidence="3" type="ORF">C942_04905</name>
</gene>
<dbReference type="InterPro" id="IPR000620">
    <property type="entry name" value="EamA_dom"/>
</dbReference>
<feature type="transmembrane region" description="Helical" evidence="1">
    <location>
        <begin position="12"/>
        <end position="33"/>
    </location>
</feature>
<feature type="transmembrane region" description="Helical" evidence="1">
    <location>
        <begin position="158"/>
        <end position="181"/>
    </location>
</feature>
<feature type="domain" description="EamA" evidence="2">
    <location>
        <begin position="168"/>
        <end position="297"/>
    </location>
</feature>
<feature type="transmembrane region" description="Helical" evidence="1">
    <location>
        <begin position="39"/>
        <end position="57"/>
    </location>
</feature>
<comment type="caution">
    <text evidence="3">The sequence shown here is derived from an EMBL/GenBank/DDBJ whole genome shotgun (WGS) entry which is preliminary data.</text>
</comment>
<organism evidence="3 4">
    <name type="scientific">Photobacterium marinum</name>
    <dbReference type="NCBI Taxonomy" id="1056511"/>
    <lineage>
        <taxon>Bacteria</taxon>
        <taxon>Pseudomonadati</taxon>
        <taxon>Pseudomonadota</taxon>
        <taxon>Gammaproteobacteria</taxon>
        <taxon>Vibrionales</taxon>
        <taxon>Vibrionaceae</taxon>
        <taxon>Photobacterium</taxon>
    </lineage>
</organism>
<feature type="transmembrane region" description="Helical" evidence="1">
    <location>
        <begin position="284"/>
        <end position="303"/>
    </location>
</feature>
<protein>
    <recommendedName>
        <fullName evidence="2">EamA domain-containing protein</fullName>
    </recommendedName>
</protein>
<keyword evidence="4" id="KW-1185">Reference proteome</keyword>
<dbReference type="Pfam" id="PF00892">
    <property type="entry name" value="EamA"/>
    <property type="match status" value="2"/>
</dbReference>
<name>L8JDB6_9GAMM</name>
<sequence length="323" mass="34517">MSQGSQNHIKAGICYILTFNLLSGIQGVYLSGLLQDSDLFATLAITFSFVSLFFVAVSVKKSNRDQNKPAPKVNMANVIGLNIATAGSWVGFFAALKYIEPAVVSALANAVGPLLTLFVTVYVLRSDKITKGQAIAAVGVLLFMGLIINSTISKTETMTSIGVDTSLLGVLMALLCGLSMVMNTIFSKRLNNQGVQPHQIMTFRFVLIIIIGAAVAGFDVVYQTLQNYWLALLLVAILGNVIPLYLLQIGISKTPPLIVSNCLVVAPLFYFVSQQFSDRISFSLETLLYICGSLVCIAIGVIAKSKAVESTSASPDSAQLAKS</sequence>
<reference evidence="3 4" key="1">
    <citation type="submission" date="2012-12" db="EMBL/GenBank/DDBJ databases">
        <title>Genome Assembly of Photobacterium sp. AK15.</title>
        <authorList>
            <person name="Khatri I."/>
            <person name="Vaidya B."/>
            <person name="Srinivas T.N.R."/>
            <person name="Subramanian S."/>
            <person name="Pinnaka A."/>
        </authorList>
    </citation>
    <scope>NUCLEOTIDE SEQUENCE [LARGE SCALE GENOMIC DNA]</scope>
    <source>
        <strain evidence="3 4">AK15</strain>
    </source>
</reference>
<dbReference type="PATRIC" id="fig|1056511.3.peg.1719"/>
<feature type="domain" description="EamA" evidence="2">
    <location>
        <begin position="11"/>
        <end position="147"/>
    </location>
</feature>
<accession>L8JDB6</accession>
<evidence type="ECO:0000256" key="1">
    <source>
        <dbReference type="SAM" id="Phobius"/>
    </source>
</evidence>
<evidence type="ECO:0000313" key="4">
    <source>
        <dbReference type="Proteomes" id="UP000011134"/>
    </source>
</evidence>
<dbReference type="OrthoDB" id="8114804at2"/>
<dbReference type="SUPFAM" id="SSF103481">
    <property type="entry name" value="Multidrug resistance efflux transporter EmrE"/>
    <property type="match status" value="1"/>
</dbReference>
<dbReference type="InterPro" id="IPR037185">
    <property type="entry name" value="EmrE-like"/>
</dbReference>
<feature type="transmembrane region" description="Helical" evidence="1">
    <location>
        <begin position="134"/>
        <end position="152"/>
    </location>
</feature>
<feature type="transmembrane region" description="Helical" evidence="1">
    <location>
        <begin position="202"/>
        <end position="222"/>
    </location>
</feature>
<dbReference type="AlphaFoldDB" id="L8JDB6"/>
<keyword evidence="1" id="KW-0812">Transmembrane</keyword>
<dbReference type="EMBL" id="AMZO01000009">
    <property type="protein sequence ID" value="ELR66243.1"/>
    <property type="molecule type" value="Genomic_DNA"/>
</dbReference>
<proteinExistence type="predicted"/>
<feature type="transmembrane region" description="Helical" evidence="1">
    <location>
        <begin position="102"/>
        <end position="122"/>
    </location>
</feature>
<feature type="transmembrane region" description="Helical" evidence="1">
    <location>
        <begin position="228"/>
        <end position="247"/>
    </location>
</feature>
<dbReference type="GO" id="GO:0016020">
    <property type="term" value="C:membrane"/>
    <property type="evidence" value="ECO:0007669"/>
    <property type="project" value="InterPro"/>
</dbReference>
<keyword evidence="1" id="KW-1133">Transmembrane helix</keyword>